<reference evidence="1" key="1">
    <citation type="journal article" date="2019" name="bioRxiv">
        <title>The Genome of the Zebra Mussel, Dreissena polymorpha: A Resource for Invasive Species Research.</title>
        <authorList>
            <person name="McCartney M.A."/>
            <person name="Auch B."/>
            <person name="Kono T."/>
            <person name="Mallez S."/>
            <person name="Zhang Y."/>
            <person name="Obille A."/>
            <person name="Becker A."/>
            <person name="Abrahante J.E."/>
            <person name="Garbe J."/>
            <person name="Badalamenti J.P."/>
            <person name="Herman A."/>
            <person name="Mangelson H."/>
            <person name="Liachko I."/>
            <person name="Sullivan S."/>
            <person name="Sone E.D."/>
            <person name="Koren S."/>
            <person name="Silverstein K.A.T."/>
            <person name="Beckman K.B."/>
            <person name="Gohl D.M."/>
        </authorList>
    </citation>
    <scope>NUCLEOTIDE SEQUENCE</scope>
    <source>
        <strain evidence="1">Duluth1</strain>
        <tissue evidence="1">Whole animal</tissue>
    </source>
</reference>
<organism evidence="1 2">
    <name type="scientific">Dreissena polymorpha</name>
    <name type="common">Zebra mussel</name>
    <name type="synonym">Mytilus polymorpha</name>
    <dbReference type="NCBI Taxonomy" id="45954"/>
    <lineage>
        <taxon>Eukaryota</taxon>
        <taxon>Metazoa</taxon>
        <taxon>Spiralia</taxon>
        <taxon>Lophotrochozoa</taxon>
        <taxon>Mollusca</taxon>
        <taxon>Bivalvia</taxon>
        <taxon>Autobranchia</taxon>
        <taxon>Heteroconchia</taxon>
        <taxon>Euheterodonta</taxon>
        <taxon>Imparidentia</taxon>
        <taxon>Neoheterodontei</taxon>
        <taxon>Myida</taxon>
        <taxon>Dreissenoidea</taxon>
        <taxon>Dreissenidae</taxon>
        <taxon>Dreissena</taxon>
    </lineage>
</organism>
<protein>
    <submittedName>
        <fullName evidence="1">Uncharacterized protein</fullName>
    </submittedName>
</protein>
<evidence type="ECO:0000313" key="1">
    <source>
        <dbReference type="EMBL" id="KAH3695558.1"/>
    </source>
</evidence>
<dbReference type="EMBL" id="JAIWYP010000016">
    <property type="protein sequence ID" value="KAH3695558.1"/>
    <property type="molecule type" value="Genomic_DNA"/>
</dbReference>
<proteinExistence type="predicted"/>
<accession>A0A9D4BJE0</accession>
<gene>
    <name evidence="1" type="ORF">DPMN_083019</name>
</gene>
<dbReference type="Pfam" id="PF03564">
    <property type="entry name" value="DUF1759"/>
    <property type="match status" value="1"/>
</dbReference>
<comment type="caution">
    <text evidence="1">The sequence shown here is derived from an EMBL/GenBank/DDBJ whole genome shotgun (WGS) entry which is preliminary data.</text>
</comment>
<reference evidence="1" key="2">
    <citation type="submission" date="2020-11" db="EMBL/GenBank/DDBJ databases">
        <authorList>
            <person name="McCartney M.A."/>
            <person name="Auch B."/>
            <person name="Kono T."/>
            <person name="Mallez S."/>
            <person name="Becker A."/>
            <person name="Gohl D.M."/>
            <person name="Silverstein K.A.T."/>
            <person name="Koren S."/>
            <person name="Bechman K.B."/>
            <person name="Herman A."/>
            <person name="Abrahante J.E."/>
            <person name="Garbe J."/>
        </authorList>
    </citation>
    <scope>NUCLEOTIDE SEQUENCE</scope>
    <source>
        <strain evidence="1">Duluth1</strain>
        <tissue evidence="1">Whole animal</tissue>
    </source>
</reference>
<keyword evidence="2" id="KW-1185">Reference proteome</keyword>
<dbReference type="Proteomes" id="UP000828390">
    <property type="component" value="Unassembled WGS sequence"/>
</dbReference>
<dbReference type="InterPro" id="IPR005312">
    <property type="entry name" value="DUF1759"/>
</dbReference>
<evidence type="ECO:0000313" key="2">
    <source>
        <dbReference type="Proteomes" id="UP000828390"/>
    </source>
</evidence>
<dbReference type="AlphaFoldDB" id="A0A9D4BJE0"/>
<name>A0A9D4BJE0_DREPO</name>
<sequence>MQGEAARTIDGFTLSNANYQQAVNLLQQRYGQIQKITAAYMSNLLQLPQTSESFVTSTIVWKPTSEV</sequence>